<protein>
    <submittedName>
        <fullName evidence="3">Uncharacterized protein</fullName>
    </submittedName>
</protein>
<feature type="transmembrane region" description="Helical" evidence="2">
    <location>
        <begin position="99"/>
        <end position="120"/>
    </location>
</feature>
<proteinExistence type="predicted"/>
<evidence type="ECO:0000256" key="1">
    <source>
        <dbReference type="SAM" id="MobiDB-lite"/>
    </source>
</evidence>
<evidence type="ECO:0000256" key="2">
    <source>
        <dbReference type="SAM" id="Phobius"/>
    </source>
</evidence>
<dbReference type="OrthoDB" id="2670057at2759"/>
<feature type="region of interest" description="Disordered" evidence="1">
    <location>
        <begin position="325"/>
        <end position="373"/>
    </location>
</feature>
<keyword evidence="2" id="KW-0812">Transmembrane</keyword>
<keyword evidence="4" id="KW-1185">Reference proteome</keyword>
<organism evidence="3 4">
    <name type="scientific">Obba rivulosa</name>
    <dbReference type="NCBI Taxonomy" id="1052685"/>
    <lineage>
        <taxon>Eukaryota</taxon>
        <taxon>Fungi</taxon>
        <taxon>Dikarya</taxon>
        <taxon>Basidiomycota</taxon>
        <taxon>Agaricomycotina</taxon>
        <taxon>Agaricomycetes</taxon>
        <taxon>Polyporales</taxon>
        <taxon>Gelatoporiaceae</taxon>
        <taxon>Obba</taxon>
    </lineage>
</organism>
<feature type="compositionally biased region" description="Polar residues" evidence="1">
    <location>
        <begin position="132"/>
        <end position="154"/>
    </location>
</feature>
<feature type="compositionally biased region" description="Low complexity" evidence="1">
    <location>
        <begin position="334"/>
        <end position="362"/>
    </location>
</feature>
<evidence type="ECO:0000313" key="4">
    <source>
        <dbReference type="Proteomes" id="UP000250043"/>
    </source>
</evidence>
<feature type="region of interest" description="Disordered" evidence="1">
    <location>
        <begin position="130"/>
        <end position="178"/>
    </location>
</feature>
<keyword evidence="2" id="KW-0472">Membrane</keyword>
<feature type="compositionally biased region" description="Basic residues" evidence="1">
    <location>
        <begin position="1"/>
        <end position="10"/>
    </location>
</feature>
<dbReference type="EMBL" id="KV722344">
    <property type="protein sequence ID" value="OCH94434.1"/>
    <property type="molecule type" value="Genomic_DNA"/>
</dbReference>
<reference evidence="3 4" key="1">
    <citation type="submission" date="2016-07" db="EMBL/GenBank/DDBJ databases">
        <title>Draft genome of the white-rot fungus Obba rivulosa 3A-2.</title>
        <authorList>
            <consortium name="DOE Joint Genome Institute"/>
            <person name="Miettinen O."/>
            <person name="Riley R."/>
            <person name="Acob R."/>
            <person name="Barry K."/>
            <person name="Cullen D."/>
            <person name="De Vries R."/>
            <person name="Hainaut M."/>
            <person name="Hatakka A."/>
            <person name="Henrissat B."/>
            <person name="Hilden K."/>
            <person name="Kuo R."/>
            <person name="Labutti K."/>
            <person name="Lipzen A."/>
            <person name="Makela M.R."/>
            <person name="Sandor L."/>
            <person name="Spatafora J.W."/>
            <person name="Grigoriev I.V."/>
            <person name="Hibbett D.S."/>
        </authorList>
    </citation>
    <scope>NUCLEOTIDE SEQUENCE [LARGE SCALE GENOMIC DNA]</scope>
    <source>
        <strain evidence="3 4">3A-2</strain>
    </source>
</reference>
<keyword evidence="2" id="KW-1133">Transmembrane helix</keyword>
<dbReference type="AlphaFoldDB" id="A0A8E2DRE8"/>
<feature type="region of interest" description="Disordered" evidence="1">
    <location>
        <begin position="1"/>
        <end position="23"/>
    </location>
</feature>
<gene>
    <name evidence="3" type="ORF">OBBRIDRAFT_144531</name>
</gene>
<evidence type="ECO:0000313" key="3">
    <source>
        <dbReference type="EMBL" id="OCH94434.1"/>
    </source>
</evidence>
<dbReference type="Proteomes" id="UP000250043">
    <property type="component" value="Unassembled WGS sequence"/>
</dbReference>
<feature type="region of interest" description="Disordered" evidence="1">
    <location>
        <begin position="70"/>
        <end position="89"/>
    </location>
</feature>
<accession>A0A8E2DRE8</accession>
<sequence>MVLPRKHIRKRQSDSDSPPAAPSIAGFAGASSVVGTPVSSGGLIVDTSAPAASVSIGPSLADTIPIITSSASVTPSPTSTPPPTSAASSQNSEISLSTVIGACLGAFAGLALLILLFVWLCKRSTQKAAAAGTQSRNAQGQAEQQRSRSQQNWNKLDDQDKWVGMPPPAGGESEKEQGMAETSFNMFKKSPSMRTTRTNKSFDEENTHDLPPFEFSKYHPHLAEELALEKPQRPYASRETSGISWDGDTVAEEPVLSLRSMRLDSGTMSPTMCMAKMTPPATSSPIHKWESAEVLNLEDDVTDAYEVPNPFADVVEEKRTTANPFFNAQELQRSNRLSRSRSTSTASRARSLTRSRSGTTSTAHSPTGSLVSPFADAEGVHEVPVMHVTPPTHKHVGSTSSSTGNAFGERAMRSFTAALNLTQEEVEERLRVVSMQGSTISGISSLASLDEESDIATVREFPLPPTSGH</sequence>
<feature type="region of interest" description="Disordered" evidence="1">
    <location>
        <begin position="190"/>
        <end position="214"/>
    </location>
</feature>
<name>A0A8E2DRE8_9APHY</name>